<dbReference type="EMBL" id="JAPUFD010000014">
    <property type="protein sequence ID" value="MDI1491295.1"/>
    <property type="molecule type" value="Genomic_DNA"/>
</dbReference>
<dbReference type="PANTHER" id="PTHR35897:SF2">
    <property type="entry name" value="METHYLTRANSFERASE DOMAIN-CONTAINING PROTEIN"/>
    <property type="match status" value="1"/>
</dbReference>
<reference evidence="1" key="1">
    <citation type="journal article" date="2023" name="Genome Biol. Evol.">
        <title>First Whole Genome Sequence and Flow Cytometry Genome Size Data for the Lichen-Forming Fungus Ramalina farinacea (Ascomycota).</title>
        <authorList>
            <person name="Llewellyn T."/>
            <person name="Mian S."/>
            <person name="Hill R."/>
            <person name="Leitch I.J."/>
            <person name="Gaya E."/>
        </authorList>
    </citation>
    <scope>NUCLEOTIDE SEQUENCE</scope>
    <source>
        <strain evidence="1">LIQ254RAFAR</strain>
    </source>
</reference>
<proteinExistence type="predicted"/>
<organism evidence="1 2">
    <name type="scientific">Ramalina farinacea</name>
    <dbReference type="NCBI Taxonomy" id="258253"/>
    <lineage>
        <taxon>Eukaryota</taxon>
        <taxon>Fungi</taxon>
        <taxon>Dikarya</taxon>
        <taxon>Ascomycota</taxon>
        <taxon>Pezizomycotina</taxon>
        <taxon>Lecanoromycetes</taxon>
        <taxon>OSLEUM clade</taxon>
        <taxon>Lecanoromycetidae</taxon>
        <taxon>Lecanorales</taxon>
        <taxon>Lecanorineae</taxon>
        <taxon>Ramalinaceae</taxon>
        <taxon>Ramalina</taxon>
    </lineage>
</organism>
<dbReference type="InterPro" id="IPR029063">
    <property type="entry name" value="SAM-dependent_MTases_sf"/>
</dbReference>
<keyword evidence="2" id="KW-1185">Reference proteome</keyword>
<comment type="caution">
    <text evidence="1">The sequence shown here is derived from an EMBL/GenBank/DDBJ whole genome shotgun (WGS) entry which is preliminary data.</text>
</comment>
<accession>A0AA43TYT8</accession>
<sequence>MLTGPVPNGARSVSWPWYHHEIGSELTEEAREVLEKYAKVPSGQVESHIYRIRDKAWGIFPWPCVGEFWFLSFGLSKHPLYTSVVLPRLKSGATLLDLGSCLGQDLRKCAYDGAPASNLYASDLFTEYEDLSYDFWQDRDRFPKGHYMAEDILAENHLFSAGNLMMTLGPGQTDIISITMFLHLFDYANQLKVATRILRLLSHKPGSLILGSQAGVAEAKEQPLKPPFDKTKEGGKRTVFRHSPSSFTNLWQDAGVAAGVPLKVSAVFQAPEKGLPSVQVDSGVSGLSDLLPTKKKQVHLAELDNRRLYFSIIRS</sequence>
<evidence type="ECO:0000313" key="1">
    <source>
        <dbReference type="EMBL" id="MDI1491295.1"/>
    </source>
</evidence>
<evidence type="ECO:0000313" key="2">
    <source>
        <dbReference type="Proteomes" id="UP001161017"/>
    </source>
</evidence>
<gene>
    <name evidence="1" type="ORF">OHK93_002504</name>
</gene>
<name>A0AA43TYT8_9LECA</name>
<dbReference type="PANTHER" id="PTHR35897">
    <property type="entry name" value="METHYLTRANSFERASE AUSD"/>
    <property type="match status" value="1"/>
</dbReference>
<dbReference type="SUPFAM" id="SSF53335">
    <property type="entry name" value="S-adenosyl-L-methionine-dependent methyltransferases"/>
    <property type="match status" value="1"/>
</dbReference>
<dbReference type="InterPro" id="IPR051654">
    <property type="entry name" value="Meroterpenoid_MTases"/>
</dbReference>
<protein>
    <submittedName>
        <fullName evidence="1">Uncharacterized protein</fullName>
    </submittedName>
</protein>
<dbReference type="Proteomes" id="UP001161017">
    <property type="component" value="Unassembled WGS sequence"/>
</dbReference>
<dbReference type="AlphaFoldDB" id="A0AA43TYT8"/>